<protein>
    <submittedName>
        <fullName evidence="3">Uncharacterized protein</fullName>
    </submittedName>
</protein>
<evidence type="ECO:0000313" key="3">
    <source>
        <dbReference type="EMBL" id="KAF6220042.1"/>
    </source>
</evidence>
<reference evidence="3 4" key="1">
    <citation type="journal article" date="2020" name="Genomics">
        <title>Complete, high-quality genomes from long-read metagenomic sequencing of two wolf lichen thalli reveals enigmatic genome architecture.</title>
        <authorList>
            <person name="McKenzie S.K."/>
            <person name="Walston R.F."/>
            <person name="Allen J.L."/>
        </authorList>
    </citation>
    <scope>NUCLEOTIDE SEQUENCE [LARGE SCALE GENOMIC DNA]</scope>
    <source>
        <strain evidence="3">WasteWater1</strain>
    </source>
</reference>
<feature type="chain" id="PRO_5034661237" evidence="2">
    <location>
        <begin position="16"/>
        <end position="205"/>
    </location>
</feature>
<dbReference type="AlphaFoldDB" id="A0A8H6F9A3"/>
<dbReference type="Proteomes" id="UP000593566">
    <property type="component" value="Unassembled WGS sequence"/>
</dbReference>
<evidence type="ECO:0000256" key="2">
    <source>
        <dbReference type="SAM" id="SignalP"/>
    </source>
</evidence>
<sequence length="205" mass="22863">MLFILLLFFALAALAAPFDPLLDLDTIKNLTATNRCSSSQDWQAYAFLVEDCFTAIQRVYLEQVLQKPDEIYEFIAPGSYPQTRKPWVRTPMQYTTNSCTLSIVMLNWFGPREPLPGRGPRGYEPSDTATFKDIYGAARVVERDCLLPTRRPGWDVVGAKSSIGVFLWATDSVINDRVTGQESLIHSSPNASSSSNNANNIDSTE</sequence>
<dbReference type="RefSeq" id="XP_037149477.1">
    <property type="nucleotide sequence ID" value="XM_037294789.1"/>
</dbReference>
<evidence type="ECO:0000256" key="1">
    <source>
        <dbReference type="SAM" id="MobiDB-lite"/>
    </source>
</evidence>
<keyword evidence="4" id="KW-1185">Reference proteome</keyword>
<feature type="region of interest" description="Disordered" evidence="1">
    <location>
        <begin position="184"/>
        <end position="205"/>
    </location>
</feature>
<feature type="compositionally biased region" description="Low complexity" evidence="1">
    <location>
        <begin position="187"/>
        <end position="205"/>
    </location>
</feature>
<accession>A0A8H6F9A3</accession>
<dbReference type="EMBL" id="JACCJB010000018">
    <property type="protein sequence ID" value="KAF6220042.1"/>
    <property type="molecule type" value="Genomic_DNA"/>
</dbReference>
<evidence type="ECO:0000313" key="4">
    <source>
        <dbReference type="Proteomes" id="UP000593566"/>
    </source>
</evidence>
<dbReference type="GeneID" id="59332278"/>
<organism evidence="3 4">
    <name type="scientific">Letharia lupina</name>
    <dbReference type="NCBI Taxonomy" id="560253"/>
    <lineage>
        <taxon>Eukaryota</taxon>
        <taxon>Fungi</taxon>
        <taxon>Dikarya</taxon>
        <taxon>Ascomycota</taxon>
        <taxon>Pezizomycotina</taxon>
        <taxon>Lecanoromycetes</taxon>
        <taxon>OSLEUM clade</taxon>
        <taxon>Lecanoromycetidae</taxon>
        <taxon>Lecanorales</taxon>
        <taxon>Lecanorineae</taxon>
        <taxon>Parmeliaceae</taxon>
        <taxon>Letharia</taxon>
    </lineage>
</organism>
<gene>
    <name evidence="3" type="ORF">HO133_003867</name>
</gene>
<proteinExistence type="predicted"/>
<keyword evidence="2" id="KW-0732">Signal</keyword>
<name>A0A8H6F9A3_9LECA</name>
<feature type="signal peptide" evidence="2">
    <location>
        <begin position="1"/>
        <end position="15"/>
    </location>
</feature>
<comment type="caution">
    <text evidence="3">The sequence shown here is derived from an EMBL/GenBank/DDBJ whole genome shotgun (WGS) entry which is preliminary data.</text>
</comment>